<gene>
    <name evidence="3" type="ORF">PUN28_013417</name>
</gene>
<protein>
    <submittedName>
        <fullName evidence="3">Uncharacterized protein</fullName>
    </submittedName>
</protein>
<evidence type="ECO:0000256" key="2">
    <source>
        <dbReference type="SAM" id="Phobius"/>
    </source>
</evidence>
<evidence type="ECO:0000313" key="3">
    <source>
        <dbReference type="EMBL" id="KAL0112152.1"/>
    </source>
</evidence>
<dbReference type="Proteomes" id="UP001430953">
    <property type="component" value="Unassembled WGS sequence"/>
</dbReference>
<reference evidence="3 4" key="1">
    <citation type="submission" date="2023-03" db="EMBL/GenBank/DDBJ databases">
        <title>High recombination rates correlate with genetic variation in Cardiocondyla obscurior ants.</title>
        <authorList>
            <person name="Errbii M."/>
        </authorList>
    </citation>
    <scope>NUCLEOTIDE SEQUENCE [LARGE SCALE GENOMIC DNA]</scope>
    <source>
        <strain evidence="3">Alpha-2009</strain>
        <tissue evidence="3">Whole body</tissue>
    </source>
</reference>
<comment type="caution">
    <text evidence="3">The sequence shown here is derived from an EMBL/GenBank/DDBJ whole genome shotgun (WGS) entry which is preliminary data.</text>
</comment>
<keyword evidence="2" id="KW-0812">Transmembrane</keyword>
<keyword evidence="2" id="KW-0472">Membrane</keyword>
<dbReference type="EMBL" id="JADYXP020000013">
    <property type="protein sequence ID" value="KAL0112152.1"/>
    <property type="molecule type" value="Genomic_DNA"/>
</dbReference>
<sequence length="139" mass="16550">MKKRSQLLQQSRFQLHRRRLESDVALYAGVYDTMYMYTECRTRQIHRTLVRRFYLRGNSKGDGQPRHRRRGLTGRRRDATTRRLKPWLHRPEFLSRVSSPSSRSSRIAPRPLSRVFLSLSFLIFISCVTPPFSRLSRLA</sequence>
<name>A0AAW2FDX0_9HYME</name>
<proteinExistence type="predicted"/>
<evidence type="ECO:0000256" key="1">
    <source>
        <dbReference type="SAM" id="MobiDB-lite"/>
    </source>
</evidence>
<feature type="transmembrane region" description="Helical" evidence="2">
    <location>
        <begin position="112"/>
        <end position="132"/>
    </location>
</feature>
<evidence type="ECO:0000313" key="4">
    <source>
        <dbReference type="Proteomes" id="UP001430953"/>
    </source>
</evidence>
<accession>A0AAW2FDX0</accession>
<keyword evidence="4" id="KW-1185">Reference proteome</keyword>
<organism evidence="3 4">
    <name type="scientific">Cardiocondyla obscurior</name>
    <dbReference type="NCBI Taxonomy" id="286306"/>
    <lineage>
        <taxon>Eukaryota</taxon>
        <taxon>Metazoa</taxon>
        <taxon>Ecdysozoa</taxon>
        <taxon>Arthropoda</taxon>
        <taxon>Hexapoda</taxon>
        <taxon>Insecta</taxon>
        <taxon>Pterygota</taxon>
        <taxon>Neoptera</taxon>
        <taxon>Endopterygota</taxon>
        <taxon>Hymenoptera</taxon>
        <taxon>Apocrita</taxon>
        <taxon>Aculeata</taxon>
        <taxon>Formicoidea</taxon>
        <taxon>Formicidae</taxon>
        <taxon>Myrmicinae</taxon>
        <taxon>Cardiocondyla</taxon>
    </lineage>
</organism>
<keyword evidence="2" id="KW-1133">Transmembrane helix</keyword>
<feature type="region of interest" description="Disordered" evidence="1">
    <location>
        <begin position="57"/>
        <end position="81"/>
    </location>
</feature>
<dbReference type="AlphaFoldDB" id="A0AAW2FDX0"/>